<gene>
    <name evidence="2" type="ORF">DV515_00018092</name>
    <name evidence="3" type="ORF">DV515_00018095</name>
</gene>
<feature type="region of interest" description="Disordered" evidence="1">
    <location>
        <begin position="58"/>
        <end position="81"/>
    </location>
</feature>
<reference evidence="3" key="2">
    <citation type="submission" date="2018-08" db="EMBL/GenBank/DDBJ databases">
        <authorList>
            <person name="Sabatino S.J."/>
        </authorList>
    </citation>
    <scope>NUCLEOTIDE SEQUENCE</scope>
    <source>
        <strain evidence="3">Red01</strain>
        <tissue evidence="3">Muscle</tissue>
    </source>
</reference>
<evidence type="ECO:0000313" key="2">
    <source>
        <dbReference type="EMBL" id="RLV63614.1"/>
    </source>
</evidence>
<dbReference type="AlphaFoldDB" id="A0A3L8Q8G6"/>
<sequence>MLAQRTNPITNIPSRSSFLTPRRVLNLLPSANAKTTSGKREEVVEAGAVVVPPKCHCAQSHPSSKVRSSQLQFQKENIPAP</sequence>
<evidence type="ECO:0000313" key="3">
    <source>
        <dbReference type="EMBL" id="RLV63617.1"/>
    </source>
</evidence>
<proteinExistence type="predicted"/>
<evidence type="ECO:0000313" key="4">
    <source>
        <dbReference type="Proteomes" id="UP000276834"/>
    </source>
</evidence>
<protein>
    <submittedName>
        <fullName evidence="3">Uncharacterized protein</fullName>
    </submittedName>
</protein>
<organism evidence="3 4">
    <name type="scientific">Chloebia gouldiae</name>
    <name type="common">Gouldian finch</name>
    <name type="synonym">Erythrura gouldiae</name>
    <dbReference type="NCBI Taxonomy" id="44316"/>
    <lineage>
        <taxon>Eukaryota</taxon>
        <taxon>Metazoa</taxon>
        <taxon>Chordata</taxon>
        <taxon>Craniata</taxon>
        <taxon>Vertebrata</taxon>
        <taxon>Euteleostomi</taxon>
        <taxon>Archelosauria</taxon>
        <taxon>Archosauria</taxon>
        <taxon>Dinosauria</taxon>
        <taxon>Saurischia</taxon>
        <taxon>Theropoda</taxon>
        <taxon>Coelurosauria</taxon>
        <taxon>Aves</taxon>
        <taxon>Neognathae</taxon>
        <taxon>Neoaves</taxon>
        <taxon>Telluraves</taxon>
        <taxon>Australaves</taxon>
        <taxon>Passeriformes</taxon>
        <taxon>Passeroidea</taxon>
        <taxon>Passeridae</taxon>
        <taxon>Chloebia</taxon>
    </lineage>
</organism>
<dbReference type="Proteomes" id="UP000276834">
    <property type="component" value="Unassembled WGS sequence"/>
</dbReference>
<name>A0A3L8Q8G6_CHLGU</name>
<comment type="caution">
    <text evidence="3">The sequence shown here is derived from an EMBL/GenBank/DDBJ whole genome shotgun (WGS) entry which is preliminary data.</text>
</comment>
<reference evidence="3 4" key="1">
    <citation type="journal article" date="2018" name="Proc. R. Soc. B">
        <title>A non-coding region near Follistatin controls head colour polymorphism in the Gouldian finch.</title>
        <authorList>
            <person name="Toomey M.B."/>
            <person name="Marques C.I."/>
            <person name="Andrade P."/>
            <person name="Araujo P.M."/>
            <person name="Sabatino S."/>
            <person name="Gazda M.A."/>
            <person name="Afonso S."/>
            <person name="Lopes R.J."/>
            <person name="Corbo J.C."/>
            <person name="Carneiro M."/>
        </authorList>
    </citation>
    <scope>NUCLEOTIDE SEQUENCE [LARGE SCALE GENOMIC DNA]</scope>
    <source>
        <strain evidence="3">Red01</strain>
        <tissue evidence="3">Muscle</tissue>
    </source>
</reference>
<dbReference type="EMBL" id="QUSF01002315">
    <property type="protein sequence ID" value="RLV63614.1"/>
    <property type="molecule type" value="Genomic_DNA"/>
</dbReference>
<dbReference type="EMBL" id="QUSF01002314">
    <property type="protein sequence ID" value="RLV63617.1"/>
    <property type="molecule type" value="Genomic_DNA"/>
</dbReference>
<accession>A0A3L8Q8G6</accession>
<feature type="non-terminal residue" evidence="3">
    <location>
        <position position="81"/>
    </location>
</feature>
<evidence type="ECO:0000256" key="1">
    <source>
        <dbReference type="SAM" id="MobiDB-lite"/>
    </source>
</evidence>
<keyword evidence="4" id="KW-1185">Reference proteome</keyword>
<feature type="compositionally biased region" description="Polar residues" evidence="1">
    <location>
        <begin position="60"/>
        <end position="75"/>
    </location>
</feature>